<comment type="similarity">
    <text evidence="1">Belongs to the SIMIBI class G3E GTPase family. ArgK/MeaB subfamily.</text>
</comment>
<evidence type="ECO:0000313" key="6">
    <source>
        <dbReference type="EMBL" id="GEJ57413.1"/>
    </source>
</evidence>
<dbReference type="GO" id="GO:0003924">
    <property type="term" value="F:GTPase activity"/>
    <property type="evidence" value="ECO:0007669"/>
    <property type="project" value="InterPro"/>
</dbReference>
<accession>A0A7I9VLX3</accession>
<protein>
    <submittedName>
        <fullName evidence="6">GTPase</fullName>
    </submittedName>
</protein>
<keyword evidence="3" id="KW-0378">Hydrolase</keyword>
<dbReference type="EMBL" id="BJTG01000004">
    <property type="protein sequence ID" value="GEJ57413.1"/>
    <property type="molecule type" value="Genomic_DNA"/>
</dbReference>
<dbReference type="Proteomes" id="UP000503640">
    <property type="component" value="Unassembled WGS sequence"/>
</dbReference>
<evidence type="ECO:0000256" key="1">
    <source>
        <dbReference type="ARBA" id="ARBA00009625"/>
    </source>
</evidence>
<dbReference type="Gene3D" id="3.40.50.300">
    <property type="entry name" value="P-loop containing nucleotide triphosphate hydrolases"/>
    <property type="match status" value="1"/>
</dbReference>
<evidence type="ECO:0000256" key="2">
    <source>
        <dbReference type="ARBA" id="ARBA00022741"/>
    </source>
</evidence>
<dbReference type="PANTHER" id="PTHR43087">
    <property type="entry name" value="LYSINE/ARGININE/ORNITHINE TRANSPORT SYSTEM KINASE"/>
    <property type="match status" value="1"/>
</dbReference>
<dbReference type="SUPFAM" id="SSF52540">
    <property type="entry name" value="P-loop containing nucleoside triphosphate hydrolases"/>
    <property type="match status" value="1"/>
</dbReference>
<sequence length="339" mass="35893">MTSIADRVLQGDVRAAARLMRDLDDAVPSARAALQELFPRTGRAFVVGLTGAPGAGKSSLTDRLVAHHRAAGKTVGVVAVDPTSPYTGGAILGDRIRMQDHALDPGVFIRSMATRGNLGGLSRATAGVVAVMDAMGKDVVVVETVGVGQDEIEVAALAHTVVVVAVPGLGDDVQAIKAGVLEIADVFAVNKADREGADRTVRDLQQMLELRRQTATRPGLEHDAAHELRGSPAWSPDDPAFWEPPIVKTVAVRDEGVGDLLAAIERHRQHLEATGQRRAREVARARAAFLALLRDRLLAGALERLAAEEGHLDALAARIADHVEDPFRLADELAARLGA</sequence>
<dbReference type="InterPro" id="IPR052040">
    <property type="entry name" value="GTPase/Isobutyryl-CoA_mutase"/>
</dbReference>
<evidence type="ECO:0000313" key="7">
    <source>
        <dbReference type="Proteomes" id="UP000503640"/>
    </source>
</evidence>
<keyword evidence="4" id="KW-0342">GTP-binding</keyword>
<evidence type="ECO:0000256" key="5">
    <source>
        <dbReference type="ARBA" id="ARBA00023186"/>
    </source>
</evidence>
<name>A0A7I9VLX3_9BACT</name>
<gene>
    <name evidence="6" type="ORF">AMYX_21540</name>
</gene>
<dbReference type="InterPro" id="IPR027417">
    <property type="entry name" value="P-loop_NTPase"/>
</dbReference>
<evidence type="ECO:0000256" key="4">
    <source>
        <dbReference type="ARBA" id="ARBA00023134"/>
    </source>
</evidence>
<dbReference type="Pfam" id="PF03308">
    <property type="entry name" value="MeaB"/>
    <property type="match status" value="1"/>
</dbReference>
<dbReference type="GO" id="GO:0005525">
    <property type="term" value="F:GTP binding"/>
    <property type="evidence" value="ECO:0007669"/>
    <property type="project" value="UniProtKB-KW"/>
</dbReference>
<organism evidence="6 7">
    <name type="scientific">Anaeromyxobacter diazotrophicus</name>
    <dbReference type="NCBI Taxonomy" id="2590199"/>
    <lineage>
        <taxon>Bacteria</taxon>
        <taxon>Pseudomonadati</taxon>
        <taxon>Myxococcota</taxon>
        <taxon>Myxococcia</taxon>
        <taxon>Myxococcales</taxon>
        <taxon>Cystobacterineae</taxon>
        <taxon>Anaeromyxobacteraceae</taxon>
        <taxon>Anaeromyxobacter</taxon>
    </lineage>
</organism>
<evidence type="ECO:0000256" key="3">
    <source>
        <dbReference type="ARBA" id="ARBA00022801"/>
    </source>
</evidence>
<dbReference type="AlphaFoldDB" id="A0A7I9VLX3"/>
<keyword evidence="5" id="KW-0143">Chaperone</keyword>
<dbReference type="PANTHER" id="PTHR43087:SF1">
    <property type="entry name" value="LAO_AO TRANSPORT SYSTEM ATPASE"/>
    <property type="match status" value="1"/>
</dbReference>
<keyword evidence="2" id="KW-0547">Nucleotide-binding</keyword>
<proteinExistence type="inferred from homology"/>
<dbReference type="NCBIfam" id="TIGR00750">
    <property type="entry name" value="lao"/>
    <property type="match status" value="1"/>
</dbReference>
<dbReference type="CDD" id="cd03114">
    <property type="entry name" value="MMAA-like"/>
    <property type="match status" value="1"/>
</dbReference>
<reference evidence="7" key="1">
    <citation type="journal article" date="2020" name="Appl. Environ. Microbiol.">
        <title>Diazotrophic Anaeromyxobacter Isolates from Soils.</title>
        <authorList>
            <person name="Masuda Y."/>
            <person name="Yamanaka H."/>
            <person name="Xu Z.X."/>
            <person name="Shiratori Y."/>
            <person name="Aono T."/>
            <person name="Amachi S."/>
            <person name="Senoo K."/>
            <person name="Itoh H."/>
        </authorList>
    </citation>
    <scope>NUCLEOTIDE SEQUENCE [LARGE SCALE GENOMIC DNA]</scope>
    <source>
        <strain evidence="7">R267</strain>
    </source>
</reference>
<dbReference type="RefSeq" id="WP_176064894.1">
    <property type="nucleotide sequence ID" value="NZ_BJTG01000004.1"/>
</dbReference>
<comment type="caution">
    <text evidence="6">The sequence shown here is derived from an EMBL/GenBank/DDBJ whole genome shotgun (WGS) entry which is preliminary data.</text>
</comment>
<dbReference type="InterPro" id="IPR005129">
    <property type="entry name" value="GTPase_ArgK"/>
</dbReference>
<keyword evidence="7" id="KW-1185">Reference proteome</keyword>